<comment type="catalytic activity">
    <reaction evidence="8">
        <text>(6R)-5,10-methenyltetrahydrofolate + H2O = (6R)-10-formyltetrahydrofolate + H(+)</text>
        <dbReference type="Rhea" id="RHEA:23700"/>
        <dbReference type="ChEBI" id="CHEBI:15377"/>
        <dbReference type="ChEBI" id="CHEBI:15378"/>
        <dbReference type="ChEBI" id="CHEBI:57455"/>
        <dbReference type="ChEBI" id="CHEBI:195366"/>
        <dbReference type="EC" id="3.5.4.9"/>
    </reaction>
</comment>
<accession>A0A4D9D3F3</accession>
<dbReference type="GO" id="GO:0004477">
    <property type="term" value="F:methenyltetrahydrofolate cyclohydrolase activity"/>
    <property type="evidence" value="ECO:0007669"/>
    <property type="project" value="UniProtKB-EC"/>
</dbReference>
<sequence>MATPSSSSADNIIDGKAIAETIRGEIKEECAALLQSSGVTPGLAVVLVGNRTDSATYVRMKIKACEEVGIHSFKFDFPSDVTEADLIAKVAELNADPAVHGILVQLPLPGHIHEQKVLDTILPDKDVDGLHPLNLAQLAHTNTHGSSRKFDLKTLPYHAACTPQGCIELIERSGTVIEGKEAVVIGRSNIVGIPVFLLLMQKNATVTVIHSRTKDASAVCKRADIVVAAVGRAEMVKPDWIKPGAVVIDVGINSVDDPTSKKGYRLVGDVDFAGCKAVAGKITPVPGGVGPMTIAMLLRNTLQGAKRGLSGGNGN</sequence>
<dbReference type="PANTHER" id="PTHR48099:SF5">
    <property type="entry name" value="C-1-TETRAHYDROFOLATE SYNTHASE, CYTOPLASMIC"/>
    <property type="match status" value="1"/>
</dbReference>
<keyword evidence="7" id="KW-0511">Multifunctional enzyme</keyword>
<keyword evidence="5" id="KW-0521">NADP</keyword>
<dbReference type="GO" id="GO:0005829">
    <property type="term" value="C:cytosol"/>
    <property type="evidence" value="ECO:0007669"/>
    <property type="project" value="TreeGrafter"/>
</dbReference>
<dbReference type="AlphaFoldDB" id="A0A4D9D3F3"/>
<evidence type="ECO:0000313" key="12">
    <source>
        <dbReference type="EMBL" id="TFJ85936.1"/>
    </source>
</evidence>
<reference evidence="12 13" key="1">
    <citation type="submission" date="2019-01" db="EMBL/GenBank/DDBJ databases">
        <title>Nuclear Genome Assembly of the Microalgal Biofuel strain Nannochloropsis salina CCMP1776.</title>
        <authorList>
            <person name="Hovde B."/>
        </authorList>
    </citation>
    <scope>NUCLEOTIDE SEQUENCE [LARGE SCALE GENOMIC DNA]</scope>
    <source>
        <strain evidence="12 13">CCMP1776</strain>
    </source>
</reference>
<comment type="subunit">
    <text evidence="2">Homodimer.</text>
</comment>
<dbReference type="InterPro" id="IPR046346">
    <property type="entry name" value="Aminoacid_DH-like_N_sf"/>
</dbReference>
<evidence type="ECO:0000259" key="11">
    <source>
        <dbReference type="Pfam" id="PF02882"/>
    </source>
</evidence>
<feature type="domain" description="Tetrahydrofolate dehydrogenase/cyclohydrolase catalytic" evidence="10">
    <location>
        <begin position="13"/>
        <end position="128"/>
    </location>
</feature>
<evidence type="ECO:0000256" key="7">
    <source>
        <dbReference type="ARBA" id="ARBA00023268"/>
    </source>
</evidence>
<dbReference type="PANTHER" id="PTHR48099">
    <property type="entry name" value="C-1-TETRAHYDROFOLATE SYNTHASE, CYTOPLASMIC-RELATED"/>
    <property type="match status" value="1"/>
</dbReference>
<dbReference type="InterPro" id="IPR020867">
    <property type="entry name" value="THF_DH/CycHdrlase_CS"/>
</dbReference>
<dbReference type="SUPFAM" id="SSF51735">
    <property type="entry name" value="NAD(P)-binding Rossmann-fold domains"/>
    <property type="match status" value="1"/>
</dbReference>
<keyword evidence="4" id="KW-0378">Hydrolase</keyword>
<dbReference type="SUPFAM" id="SSF53223">
    <property type="entry name" value="Aminoacid dehydrogenase-like, N-terminal domain"/>
    <property type="match status" value="1"/>
</dbReference>
<evidence type="ECO:0000256" key="8">
    <source>
        <dbReference type="ARBA" id="ARBA00036357"/>
    </source>
</evidence>
<proteinExistence type="inferred from homology"/>
<dbReference type="InterPro" id="IPR020631">
    <property type="entry name" value="THF_DH/CycHdrlase_NAD-bd_dom"/>
</dbReference>
<dbReference type="Pfam" id="PF00763">
    <property type="entry name" value="THF_DHG_CYH"/>
    <property type="match status" value="1"/>
</dbReference>
<keyword evidence="6" id="KW-0560">Oxidoreductase</keyword>
<organism evidence="12 13">
    <name type="scientific">Nannochloropsis salina CCMP1776</name>
    <dbReference type="NCBI Taxonomy" id="1027361"/>
    <lineage>
        <taxon>Eukaryota</taxon>
        <taxon>Sar</taxon>
        <taxon>Stramenopiles</taxon>
        <taxon>Ochrophyta</taxon>
        <taxon>Eustigmatophyceae</taxon>
        <taxon>Eustigmatales</taxon>
        <taxon>Monodopsidaceae</taxon>
        <taxon>Microchloropsis</taxon>
        <taxon>Microchloropsis salina</taxon>
    </lineage>
</organism>
<dbReference type="Pfam" id="PF02882">
    <property type="entry name" value="THF_DHG_CYH_C"/>
    <property type="match status" value="1"/>
</dbReference>
<dbReference type="CDD" id="cd01080">
    <property type="entry name" value="NAD_bind_m-THF_DH_Cyclohyd"/>
    <property type="match status" value="1"/>
</dbReference>
<evidence type="ECO:0000259" key="10">
    <source>
        <dbReference type="Pfam" id="PF00763"/>
    </source>
</evidence>
<dbReference type="InterPro" id="IPR020630">
    <property type="entry name" value="THF_DH/CycHdrlase_cat_dom"/>
</dbReference>
<evidence type="ECO:0000256" key="9">
    <source>
        <dbReference type="ARBA" id="ARBA00061364"/>
    </source>
</evidence>
<dbReference type="PRINTS" id="PR00085">
    <property type="entry name" value="THFDHDRGNASE"/>
</dbReference>
<dbReference type="Gene3D" id="3.40.50.10860">
    <property type="entry name" value="Leucine Dehydrogenase, chain A, domain 1"/>
    <property type="match status" value="1"/>
</dbReference>
<evidence type="ECO:0000256" key="1">
    <source>
        <dbReference type="ARBA" id="ARBA00004777"/>
    </source>
</evidence>
<dbReference type="EMBL" id="SDOX01000010">
    <property type="protein sequence ID" value="TFJ85936.1"/>
    <property type="molecule type" value="Genomic_DNA"/>
</dbReference>
<comment type="similarity">
    <text evidence="9">Belongs to the tetrahydrofolate dehydrogenase/cyclohydrolase family.</text>
</comment>
<evidence type="ECO:0000256" key="5">
    <source>
        <dbReference type="ARBA" id="ARBA00022857"/>
    </source>
</evidence>
<dbReference type="PROSITE" id="PS00767">
    <property type="entry name" value="THF_DHG_CYH_2"/>
    <property type="match status" value="1"/>
</dbReference>
<evidence type="ECO:0000256" key="4">
    <source>
        <dbReference type="ARBA" id="ARBA00022801"/>
    </source>
</evidence>
<feature type="domain" description="Tetrahydrofolate dehydrogenase/cyclohydrolase NAD(P)-binding" evidence="11">
    <location>
        <begin position="160"/>
        <end position="307"/>
    </location>
</feature>
<gene>
    <name evidence="12" type="ORF">NSK_002756</name>
</gene>
<dbReference type="HAMAP" id="MF_01576">
    <property type="entry name" value="THF_DHG_CYH"/>
    <property type="match status" value="1"/>
</dbReference>
<evidence type="ECO:0000256" key="6">
    <source>
        <dbReference type="ARBA" id="ARBA00023002"/>
    </source>
</evidence>
<dbReference type="FunFam" id="3.40.50.720:FF:000006">
    <property type="entry name" value="Bifunctional protein FolD"/>
    <property type="match status" value="1"/>
</dbReference>
<dbReference type="InterPro" id="IPR036291">
    <property type="entry name" value="NAD(P)-bd_dom_sf"/>
</dbReference>
<keyword evidence="13" id="KW-1185">Reference proteome</keyword>
<evidence type="ECO:0000256" key="3">
    <source>
        <dbReference type="ARBA" id="ARBA00022563"/>
    </source>
</evidence>
<name>A0A4D9D3F3_9STRA</name>
<comment type="pathway">
    <text evidence="1">One-carbon metabolism; tetrahydrofolate interconversion.</text>
</comment>
<dbReference type="GO" id="GO:0035999">
    <property type="term" value="P:tetrahydrofolate interconversion"/>
    <property type="evidence" value="ECO:0007669"/>
    <property type="project" value="TreeGrafter"/>
</dbReference>
<dbReference type="InterPro" id="IPR000672">
    <property type="entry name" value="THF_DH/CycHdrlase"/>
</dbReference>
<dbReference type="FunFam" id="3.40.50.10860:FF:000001">
    <property type="entry name" value="Bifunctional protein FolD"/>
    <property type="match status" value="1"/>
</dbReference>
<dbReference type="Proteomes" id="UP000355283">
    <property type="component" value="Unassembled WGS sequence"/>
</dbReference>
<dbReference type="OrthoDB" id="5126881at2759"/>
<dbReference type="PROSITE" id="PS00766">
    <property type="entry name" value="THF_DHG_CYH_1"/>
    <property type="match status" value="1"/>
</dbReference>
<dbReference type="GO" id="GO:0004488">
    <property type="term" value="F:methylenetetrahydrofolate dehydrogenase (NADP+) activity"/>
    <property type="evidence" value="ECO:0007669"/>
    <property type="project" value="InterPro"/>
</dbReference>
<protein>
    <submittedName>
        <fullName evidence="12">Uncharacterized protein</fullName>
    </submittedName>
</protein>
<keyword evidence="3" id="KW-0554">One-carbon metabolism</keyword>
<evidence type="ECO:0000256" key="2">
    <source>
        <dbReference type="ARBA" id="ARBA00011738"/>
    </source>
</evidence>
<dbReference type="Gene3D" id="3.40.50.720">
    <property type="entry name" value="NAD(P)-binding Rossmann-like Domain"/>
    <property type="match status" value="1"/>
</dbReference>
<comment type="caution">
    <text evidence="12">The sequence shown here is derived from an EMBL/GenBank/DDBJ whole genome shotgun (WGS) entry which is preliminary data.</text>
</comment>
<evidence type="ECO:0000313" key="13">
    <source>
        <dbReference type="Proteomes" id="UP000355283"/>
    </source>
</evidence>